<dbReference type="EMBL" id="BOQT01000018">
    <property type="protein sequence ID" value="GIN22621.1"/>
    <property type="molecule type" value="Genomic_DNA"/>
</dbReference>
<gene>
    <name evidence="1" type="ORF">J1TS3_37550</name>
</gene>
<comment type="caution">
    <text evidence="1">The sequence shown here is derived from an EMBL/GenBank/DDBJ whole genome shotgun (WGS) entry which is preliminary data.</text>
</comment>
<accession>A0ABQ4KA84</accession>
<keyword evidence="2" id="KW-1185">Reference proteome</keyword>
<evidence type="ECO:0000313" key="2">
    <source>
        <dbReference type="Proteomes" id="UP000680279"/>
    </source>
</evidence>
<dbReference type="Proteomes" id="UP000680279">
    <property type="component" value="Unassembled WGS sequence"/>
</dbReference>
<organism evidence="1 2">
    <name type="scientific">Siminovitchia fordii</name>
    <dbReference type="NCBI Taxonomy" id="254759"/>
    <lineage>
        <taxon>Bacteria</taxon>
        <taxon>Bacillati</taxon>
        <taxon>Bacillota</taxon>
        <taxon>Bacilli</taxon>
        <taxon>Bacillales</taxon>
        <taxon>Bacillaceae</taxon>
        <taxon>Siminovitchia</taxon>
    </lineage>
</organism>
<evidence type="ECO:0000313" key="1">
    <source>
        <dbReference type="EMBL" id="GIN22621.1"/>
    </source>
</evidence>
<reference evidence="1 2" key="1">
    <citation type="submission" date="2021-03" db="EMBL/GenBank/DDBJ databases">
        <title>Antimicrobial resistance genes in bacteria isolated from Japanese honey, and their potential for conferring macrolide and lincosamide resistance in the American foulbrood pathogen Paenibacillus larvae.</title>
        <authorList>
            <person name="Okamoto M."/>
            <person name="Kumagai M."/>
            <person name="Kanamori H."/>
            <person name="Takamatsu D."/>
        </authorList>
    </citation>
    <scope>NUCLEOTIDE SEQUENCE [LARGE SCALE GENOMIC DNA]</scope>
    <source>
        <strain evidence="1 2">J1TS3</strain>
    </source>
</reference>
<sequence>MDYREGDYRKENLERLESLAYFMDYTINKMIHKFLYIVHCITYNGGIPVLKEIKLNI</sequence>
<proteinExistence type="predicted"/>
<name>A0ABQ4KA84_9BACI</name>
<protein>
    <submittedName>
        <fullName evidence="1">Uncharacterized protein</fullName>
    </submittedName>
</protein>